<evidence type="ECO:0000313" key="1">
    <source>
        <dbReference type="EMBL" id="MBK2302681.1"/>
    </source>
</evidence>
<dbReference type="EMBL" id="JACTSG010000004">
    <property type="protein sequence ID" value="MBK2302681.1"/>
    <property type="molecule type" value="Genomic_DNA"/>
</dbReference>
<dbReference type="RefSeq" id="WP_200166868.1">
    <property type="nucleotide sequence ID" value="NZ_JACTSG010000004.1"/>
</dbReference>
<sequence length="473" mass="53262">MFGFFKKNKPTKQRGYSTRGAHYNSATSQLLSNLRISGSNIDDIIESQYMSLVSRSRSAYANNDYVKGFISQACINVIGNNGIKIQVKTAKEELNKLVETKFKKWSKRGNCDVTAIQSFIDIQLMAVKSLLRDGEFFIIKNIIKNELKLQVIEPTRIDVTYKATLSNNTKVINGIEVNQYGKAIAFYYVTDDNQRKRIPAENIIHGFIQEYVSQKRGISAVATALIRLGLLGEFETAAIDHARQSAKVMGFVSRQPNDFEPMTTSFDEEVEKATSVDIGEGARLSIVEDGLTMQKIDSQFPSSEYGNFKDAILRAISLSLGYGVNFINMGNNLEKVNYSSARQGLLAERDSWKLLQRLIIDTLIEPVFTAWLEVEYLSGRLGVMTELQYEDILDKVRFQPRSWAWIDPLKDAKGITENINNLTMSVSDAILEAGRDPDDVFEQIARDNQKLADLNIQKGETNVDNSTTITEFN</sequence>
<protein>
    <submittedName>
        <fullName evidence="1">Phage portal protein</fullName>
    </submittedName>
</protein>
<dbReference type="Pfam" id="PF05136">
    <property type="entry name" value="Phage_portal_2"/>
    <property type="match status" value="1"/>
</dbReference>
<accession>A0ABS1GCX0</accession>
<dbReference type="NCBIfam" id="TIGR01539">
    <property type="entry name" value="portal_lambda"/>
    <property type="match status" value="1"/>
</dbReference>
<dbReference type="Proteomes" id="UP000760407">
    <property type="component" value="Unassembled WGS sequence"/>
</dbReference>
<name>A0ABS1GCX0_9GAMM</name>
<keyword evidence="2" id="KW-1185">Reference proteome</keyword>
<evidence type="ECO:0000313" key="2">
    <source>
        <dbReference type="Proteomes" id="UP000760407"/>
    </source>
</evidence>
<reference evidence="1 2" key="1">
    <citation type="submission" date="2020-08" db="EMBL/GenBank/DDBJ databases">
        <title>Comparative genomics of Francisella species.</title>
        <authorList>
            <person name="Sahl J."/>
            <person name="Sjodin A."/>
            <person name="Wagner D."/>
            <person name="Forsman M."/>
        </authorList>
    </citation>
    <scope>NUCLEOTIDE SEQUENCE [LARGE SCALE GENOMIC DNA]</scope>
    <source>
        <strain evidence="1 2">F1093</strain>
    </source>
</reference>
<dbReference type="InterPro" id="IPR006429">
    <property type="entry name" value="Phage_lambda_portal"/>
</dbReference>
<organism evidence="1 2">
    <name type="scientific">Francisella philomiragia</name>
    <dbReference type="NCBI Taxonomy" id="28110"/>
    <lineage>
        <taxon>Bacteria</taxon>
        <taxon>Pseudomonadati</taxon>
        <taxon>Pseudomonadota</taxon>
        <taxon>Gammaproteobacteria</taxon>
        <taxon>Thiotrichales</taxon>
        <taxon>Francisellaceae</taxon>
        <taxon>Francisella</taxon>
    </lineage>
</organism>
<comment type="caution">
    <text evidence="1">The sequence shown here is derived from an EMBL/GenBank/DDBJ whole genome shotgun (WGS) entry which is preliminary data.</text>
</comment>
<gene>
    <name evidence="1" type="ORF">IBE52_07110</name>
</gene>
<proteinExistence type="predicted"/>